<evidence type="ECO:0000313" key="2">
    <source>
        <dbReference type="EMBL" id="WIY01171.1"/>
    </source>
</evidence>
<feature type="region of interest" description="Disordered" evidence="1">
    <location>
        <begin position="109"/>
        <end position="153"/>
    </location>
</feature>
<dbReference type="EMBL" id="CP127295">
    <property type="protein sequence ID" value="WIY01171.1"/>
    <property type="molecule type" value="Genomic_DNA"/>
</dbReference>
<gene>
    <name evidence="2" type="ORF">QRX60_45265</name>
</gene>
<reference evidence="2 3" key="1">
    <citation type="submission" date="2023-06" db="EMBL/GenBank/DDBJ databases">
        <authorList>
            <person name="Oyuntsetseg B."/>
            <person name="Kim S.B."/>
        </authorList>
    </citation>
    <scope>NUCLEOTIDE SEQUENCE [LARGE SCALE GENOMIC DNA]</scope>
    <source>
        <strain evidence="2 3">4-36</strain>
    </source>
</reference>
<feature type="compositionally biased region" description="Basic and acidic residues" evidence="1">
    <location>
        <begin position="139"/>
        <end position="153"/>
    </location>
</feature>
<dbReference type="AlphaFoldDB" id="A0A9Y2NCY9"/>
<name>A0A9Y2NCY9_9PSEU</name>
<feature type="region of interest" description="Disordered" evidence="1">
    <location>
        <begin position="1"/>
        <end position="23"/>
    </location>
</feature>
<organism evidence="2 3">
    <name type="scientific">Amycolatopsis mongoliensis</name>
    <dbReference type="NCBI Taxonomy" id="715475"/>
    <lineage>
        <taxon>Bacteria</taxon>
        <taxon>Bacillati</taxon>
        <taxon>Actinomycetota</taxon>
        <taxon>Actinomycetes</taxon>
        <taxon>Pseudonocardiales</taxon>
        <taxon>Pseudonocardiaceae</taxon>
        <taxon>Amycolatopsis</taxon>
    </lineage>
</organism>
<feature type="compositionally biased region" description="Basic and acidic residues" evidence="1">
    <location>
        <begin position="122"/>
        <end position="131"/>
    </location>
</feature>
<dbReference type="Proteomes" id="UP001239397">
    <property type="component" value="Chromosome"/>
</dbReference>
<evidence type="ECO:0000313" key="3">
    <source>
        <dbReference type="Proteomes" id="UP001239397"/>
    </source>
</evidence>
<sequence>MRREQPRWAAPLGQRPDDSGRAATWDQTVRLAAAYRETYGVTTTDAASPLGQRPVGHGPKAAAWDQITTQWRQLMTTPDRQDAASDVMLTVESRRDALDALRDEFTSGVAARTQQLQDEDEKERQEARRDEAEDEYDDQRETLGDDLHRGMSY</sequence>
<dbReference type="KEGG" id="amog:QRX60_45265"/>
<evidence type="ECO:0000256" key="1">
    <source>
        <dbReference type="SAM" id="MobiDB-lite"/>
    </source>
</evidence>
<protein>
    <submittedName>
        <fullName evidence="2">Uncharacterized protein</fullName>
    </submittedName>
</protein>
<keyword evidence="3" id="KW-1185">Reference proteome</keyword>
<proteinExistence type="predicted"/>
<dbReference type="RefSeq" id="WP_285997629.1">
    <property type="nucleotide sequence ID" value="NZ_CP127295.1"/>
</dbReference>
<accession>A0A9Y2NCY9</accession>